<evidence type="ECO:0000313" key="3">
    <source>
        <dbReference type="RefSeq" id="XP_065654387.1"/>
    </source>
</evidence>
<keyword evidence="1" id="KW-0732">Signal</keyword>
<feature type="chain" id="PRO_5046532337" evidence="1">
    <location>
        <begin position="20"/>
        <end position="113"/>
    </location>
</feature>
<gene>
    <name evidence="3" type="primary">LOC136080955</name>
</gene>
<accession>A0ABM4BYT6</accession>
<name>A0ABM4BYT6_HYDVU</name>
<reference evidence="3" key="1">
    <citation type="submission" date="2025-08" db="UniProtKB">
        <authorList>
            <consortium name="RefSeq"/>
        </authorList>
    </citation>
    <scope>IDENTIFICATION</scope>
</reference>
<evidence type="ECO:0000256" key="1">
    <source>
        <dbReference type="SAM" id="SignalP"/>
    </source>
</evidence>
<dbReference type="RefSeq" id="XP_065654387.1">
    <property type="nucleotide sequence ID" value="XM_065798315.1"/>
</dbReference>
<keyword evidence="2" id="KW-1185">Reference proteome</keyword>
<evidence type="ECO:0000313" key="2">
    <source>
        <dbReference type="Proteomes" id="UP001652625"/>
    </source>
</evidence>
<dbReference type="Proteomes" id="UP001652625">
    <property type="component" value="Chromosome 06"/>
</dbReference>
<proteinExistence type="predicted"/>
<dbReference type="GeneID" id="136080955"/>
<sequence>MSFFVLSFLSVLLIPTTASTQHGESSRYTRCTKSECDSSGALSYCGPIEKPCNPNHEDAPASSCIEPNKRCCRSICNGPKSHCLHNSRTCLLGYEEAEGKCLVEGHKCCKPIS</sequence>
<organism evidence="2 3">
    <name type="scientific">Hydra vulgaris</name>
    <name type="common">Hydra</name>
    <name type="synonym">Hydra attenuata</name>
    <dbReference type="NCBI Taxonomy" id="6087"/>
    <lineage>
        <taxon>Eukaryota</taxon>
        <taxon>Metazoa</taxon>
        <taxon>Cnidaria</taxon>
        <taxon>Hydrozoa</taxon>
        <taxon>Hydroidolina</taxon>
        <taxon>Anthoathecata</taxon>
        <taxon>Aplanulata</taxon>
        <taxon>Hydridae</taxon>
        <taxon>Hydra</taxon>
    </lineage>
</organism>
<protein>
    <submittedName>
        <fullName evidence="3">Uncharacterized protein LOC136080955</fullName>
    </submittedName>
</protein>
<feature type="signal peptide" evidence="1">
    <location>
        <begin position="1"/>
        <end position="19"/>
    </location>
</feature>